<gene>
    <name evidence="6" type="ORF">EVB02_04605</name>
</gene>
<keyword evidence="2" id="KW-0677">Repeat</keyword>
<dbReference type="InterPro" id="IPR032179">
    <property type="entry name" value="Cry22Aa_Ig-like"/>
</dbReference>
<evidence type="ECO:0000313" key="6">
    <source>
        <dbReference type="EMBL" id="RZO02222.1"/>
    </source>
</evidence>
<keyword evidence="3" id="KW-0378">Hydrolase</keyword>
<dbReference type="InterPro" id="IPR001764">
    <property type="entry name" value="Glyco_hydro_3_N"/>
</dbReference>
<proteinExistence type="predicted"/>
<dbReference type="EMBL" id="SHBO01000079">
    <property type="protein sequence ID" value="RZO02222.1"/>
    <property type="molecule type" value="Genomic_DNA"/>
</dbReference>
<protein>
    <submittedName>
        <fullName evidence="6">Carbohydrate-binding protein</fullName>
    </submittedName>
</protein>
<dbReference type="InterPro" id="IPR008979">
    <property type="entry name" value="Galactose-bd-like_sf"/>
</dbReference>
<evidence type="ECO:0000256" key="3">
    <source>
        <dbReference type="ARBA" id="ARBA00022801"/>
    </source>
</evidence>
<dbReference type="SUPFAM" id="SSF51445">
    <property type="entry name" value="(Trans)glycosidases"/>
    <property type="match status" value="1"/>
</dbReference>
<feature type="domain" description="HYR" evidence="4">
    <location>
        <begin position="1"/>
        <end position="37"/>
    </location>
</feature>
<dbReference type="InterPro" id="IPR003410">
    <property type="entry name" value="HYR_dom"/>
</dbReference>
<dbReference type="InterPro" id="IPR002772">
    <property type="entry name" value="Glyco_hydro_3_C"/>
</dbReference>
<dbReference type="InterPro" id="IPR051915">
    <property type="entry name" value="Cellulose_Degrad_GH3"/>
</dbReference>
<accession>A0A520LKK1</accession>
<keyword evidence="1" id="KW-0732">Signal</keyword>
<dbReference type="PRINTS" id="PR00133">
    <property type="entry name" value="GLHYDRLASE3"/>
</dbReference>
<dbReference type="InterPro" id="IPR013783">
    <property type="entry name" value="Ig-like_fold"/>
</dbReference>
<dbReference type="Gene3D" id="3.40.50.1700">
    <property type="entry name" value="Glycoside hydrolase family 3 C-terminal domain"/>
    <property type="match status" value="1"/>
</dbReference>
<evidence type="ECO:0000259" key="4">
    <source>
        <dbReference type="PROSITE" id="PS50825"/>
    </source>
</evidence>
<evidence type="ECO:0000259" key="5">
    <source>
        <dbReference type="PROSITE" id="PS51175"/>
    </source>
</evidence>
<dbReference type="SMART" id="SM00606">
    <property type="entry name" value="CBD_IV"/>
    <property type="match status" value="1"/>
</dbReference>
<evidence type="ECO:0000256" key="1">
    <source>
        <dbReference type="ARBA" id="ARBA00022729"/>
    </source>
</evidence>
<evidence type="ECO:0000313" key="7">
    <source>
        <dbReference type="Proteomes" id="UP000318148"/>
    </source>
</evidence>
<comment type="caution">
    <text evidence="6">The sequence shown here is derived from an EMBL/GenBank/DDBJ whole genome shotgun (WGS) entry which is preliminary data.</text>
</comment>
<dbReference type="Gene3D" id="2.60.40.10">
    <property type="entry name" value="Immunoglobulins"/>
    <property type="match status" value="1"/>
</dbReference>
<dbReference type="Pfam" id="PF00933">
    <property type="entry name" value="Glyco_hydro_3"/>
    <property type="match status" value="1"/>
</dbReference>
<name>A0A520LKK1_9GAMM</name>
<dbReference type="PROSITE" id="PS51175">
    <property type="entry name" value="CBM6"/>
    <property type="match status" value="1"/>
</dbReference>
<dbReference type="PANTHER" id="PTHR30620:SF77">
    <property type="entry name" value="LYSOSOMAL BETA GLUCOSIDASE-LIKE"/>
    <property type="match status" value="1"/>
</dbReference>
<dbReference type="PROSITE" id="PS50825">
    <property type="entry name" value="HYR"/>
    <property type="match status" value="1"/>
</dbReference>
<dbReference type="Gene3D" id="2.60.120.260">
    <property type="entry name" value="Galactose-binding domain-like"/>
    <property type="match status" value="1"/>
</dbReference>
<dbReference type="PANTHER" id="PTHR30620">
    <property type="entry name" value="PERIPLASMIC BETA-GLUCOSIDASE-RELATED"/>
    <property type="match status" value="1"/>
</dbReference>
<dbReference type="GO" id="GO:0009251">
    <property type="term" value="P:glucan catabolic process"/>
    <property type="evidence" value="ECO:0007669"/>
    <property type="project" value="TreeGrafter"/>
</dbReference>
<organism evidence="6 7">
    <name type="scientific">SAR92 clade bacterium</name>
    <dbReference type="NCBI Taxonomy" id="2315479"/>
    <lineage>
        <taxon>Bacteria</taxon>
        <taxon>Pseudomonadati</taxon>
        <taxon>Pseudomonadota</taxon>
        <taxon>Gammaproteobacteria</taxon>
        <taxon>Cellvibrionales</taxon>
        <taxon>Porticoccaceae</taxon>
        <taxon>SAR92 clade</taxon>
    </lineage>
</organism>
<dbReference type="InterPro" id="IPR017853">
    <property type="entry name" value="GH"/>
</dbReference>
<feature type="domain" description="CBM6" evidence="5">
    <location>
        <begin position="671"/>
        <end position="790"/>
    </location>
</feature>
<dbReference type="InterPro" id="IPR005084">
    <property type="entry name" value="CBM6"/>
</dbReference>
<dbReference type="SUPFAM" id="SSF49785">
    <property type="entry name" value="Galactose-binding domain-like"/>
    <property type="match status" value="1"/>
</dbReference>
<dbReference type="Gene3D" id="3.20.20.300">
    <property type="entry name" value="Glycoside hydrolase, family 3, N-terminal domain"/>
    <property type="match status" value="1"/>
</dbReference>
<feature type="non-terminal residue" evidence="6">
    <location>
        <position position="1"/>
    </location>
</feature>
<dbReference type="Proteomes" id="UP000318148">
    <property type="component" value="Unassembled WGS sequence"/>
</dbReference>
<dbReference type="Pfam" id="PF01915">
    <property type="entry name" value="Glyco_hydro_3_C"/>
    <property type="match status" value="1"/>
</dbReference>
<dbReference type="InterPro" id="IPR006584">
    <property type="entry name" value="Cellulose-bd_IV"/>
</dbReference>
<reference evidence="6 7" key="1">
    <citation type="submission" date="2019-02" db="EMBL/GenBank/DDBJ databases">
        <title>Prokaryotic population dynamics and viral predation in marine succession experiment using metagenomics: the confinement effect.</title>
        <authorList>
            <person name="Haro-Moreno J.M."/>
            <person name="Rodriguez-Valera F."/>
            <person name="Lopez-Perez M."/>
        </authorList>
    </citation>
    <scope>NUCLEOTIDE SEQUENCE [LARGE SCALE GENOMIC DNA]</scope>
    <source>
        <strain evidence="6">MED-G169</strain>
    </source>
</reference>
<dbReference type="AlphaFoldDB" id="A0A520LKK1"/>
<dbReference type="GO" id="GO:0008422">
    <property type="term" value="F:beta-glucosidase activity"/>
    <property type="evidence" value="ECO:0007669"/>
    <property type="project" value="TreeGrafter"/>
</dbReference>
<evidence type="ECO:0000256" key="2">
    <source>
        <dbReference type="ARBA" id="ARBA00022737"/>
    </source>
</evidence>
<dbReference type="InterPro" id="IPR036962">
    <property type="entry name" value="Glyco_hydro_3_N_sf"/>
</dbReference>
<dbReference type="CDD" id="cd04080">
    <property type="entry name" value="CBM6_cellulase-like"/>
    <property type="match status" value="1"/>
</dbReference>
<dbReference type="Pfam" id="PF03422">
    <property type="entry name" value="CBM_6"/>
    <property type="match status" value="1"/>
</dbReference>
<dbReference type="SUPFAM" id="SSF52279">
    <property type="entry name" value="Beta-D-glucan exohydrolase, C-terminal domain"/>
    <property type="match status" value="1"/>
</dbReference>
<dbReference type="GO" id="GO:0030246">
    <property type="term" value="F:carbohydrate binding"/>
    <property type="evidence" value="ECO:0007669"/>
    <property type="project" value="InterPro"/>
</dbReference>
<sequence>KTGSVDTTAAGTYTITYTATDTSNNSASVSRTINVESSSFWPKITSDVNTDVDSRILDILSRMTLQEKIGQMVQAEIGSASAIDVRQYNLGSVLNGGGSWPNGKQSSIADWVSMADDYYAASIDSSDGGVGIPIIWGTDAVHGHNNVIGATIFPHNIGLGATRDIELIKEIAEITALEVAVTGIDWVFSPVAAVVRNDRWGRSYEGFSEDPQIVSEYMTAMVKGLQGESETSSLFSASKVVATAKHFIGDGGTTDGVDQGDTEVSESELRDIHGQGYIAALRAGVQTIMATYNSWNGDKVHGNNYLLTDVLKEQMGFDGFVIGDWNGHGQVSGCSDDQCAQAINAGVDMIMVPNSWRAFIENTINQVGSGQIEMSRINDAVTRILRVKARSGLLDSVRPSDREYAESLNVLGSQEHRAVAREAVRKSIVLLKNKNSILPLERGQSVLIAGGGANDIGQQSGGWTVTWQGTGNSNADFPGGTSIYDGISQAVAEGGGTSRLSVDGSYSGAKPDIAIVVFGESPYAEGAGDISTLEYQAGSKSDLSLLRSLQDQDIPVVSVFLSGRPLWVNAEINASDAFIAAWLPGSEGIGVADVIFQNNEGSTNFDFDGRLSFSWPNTPTQFSLNRFDNDYEPLFAYGFGLTYSDQDTLGDDLDESGSSTGGEIVINSIPGLVQAEDYSDMFGIQIENTTDNGGGSNVGYIESGDWIEYLIDVGDSGDYFVEYRLASLNGSTGFEVLVDNEKLDTQTVPSTGGWQNWVTESSTLTLDAGQQVLRINALGPSWNINWLRFTRI</sequence>
<dbReference type="InterPro" id="IPR036881">
    <property type="entry name" value="Glyco_hydro_3_C_sf"/>
</dbReference>
<dbReference type="Pfam" id="PF16403">
    <property type="entry name" value="Bact_surface_Ig-like"/>
    <property type="match status" value="1"/>
</dbReference>